<dbReference type="Pfam" id="PF02896">
    <property type="entry name" value="PEP-utilizers_C"/>
    <property type="match status" value="1"/>
</dbReference>
<dbReference type="PIRSF" id="PIRSF000732">
    <property type="entry name" value="PTS_enzyme_I"/>
    <property type="match status" value="1"/>
</dbReference>
<dbReference type="RefSeq" id="WP_209483939.1">
    <property type="nucleotide sequence ID" value="NZ_JAGGKQ010000005.1"/>
</dbReference>
<name>A0A8T4GGA8_9EURY</name>
<dbReference type="OrthoDB" id="23397at2157"/>
<keyword evidence="9" id="KW-0963">Cytoplasm</keyword>
<dbReference type="InterPro" id="IPR040442">
    <property type="entry name" value="Pyrv_kinase-like_dom_sf"/>
</dbReference>
<dbReference type="PANTHER" id="PTHR46244:SF3">
    <property type="entry name" value="PHOSPHOENOLPYRUVATE-PROTEIN PHOSPHOTRANSFERASE"/>
    <property type="match status" value="1"/>
</dbReference>
<feature type="domain" description="Phosphotransferase system enzyme I N-terminal" evidence="23">
    <location>
        <begin position="6"/>
        <end position="128"/>
    </location>
</feature>
<keyword evidence="8" id="KW-0813">Transport</keyword>
<gene>
    <name evidence="24" type="ORF">J2751_001100</name>
</gene>
<dbReference type="InterPro" id="IPR000121">
    <property type="entry name" value="PEP_util_C"/>
</dbReference>
<dbReference type="GO" id="GO:0016301">
    <property type="term" value="F:kinase activity"/>
    <property type="evidence" value="ECO:0007669"/>
    <property type="project" value="UniProtKB-KW"/>
</dbReference>
<dbReference type="SUPFAM" id="SSF51621">
    <property type="entry name" value="Phosphoenolpyruvate/pyruvate domain"/>
    <property type="match status" value="1"/>
</dbReference>
<evidence type="ECO:0000256" key="16">
    <source>
        <dbReference type="ARBA" id="ARBA00033235"/>
    </source>
</evidence>
<dbReference type="Gene3D" id="1.10.274.10">
    <property type="entry name" value="PtsI, HPr-binding domain"/>
    <property type="match status" value="1"/>
</dbReference>
<evidence type="ECO:0000256" key="11">
    <source>
        <dbReference type="ARBA" id="ARBA00022679"/>
    </source>
</evidence>
<evidence type="ECO:0000313" key="24">
    <source>
        <dbReference type="EMBL" id="MBP1922095.1"/>
    </source>
</evidence>
<keyword evidence="11 24" id="KW-0808">Transferase</keyword>
<dbReference type="Gene3D" id="3.20.20.60">
    <property type="entry name" value="Phosphoenolpyruvate-binding domains"/>
    <property type="match status" value="1"/>
</dbReference>
<evidence type="ECO:0000256" key="7">
    <source>
        <dbReference type="ARBA" id="ARBA00016544"/>
    </source>
</evidence>
<evidence type="ECO:0000256" key="12">
    <source>
        <dbReference type="ARBA" id="ARBA00022683"/>
    </source>
</evidence>
<protein>
    <recommendedName>
        <fullName evidence="7">Phosphoenolpyruvate-protein phosphotransferase</fullName>
        <ecNumber evidence="6">2.7.3.9</ecNumber>
    </recommendedName>
    <alternativeName>
        <fullName evidence="16">Phosphotransferase system, enzyme I</fullName>
    </alternativeName>
</protein>
<dbReference type="InterPro" id="IPR008279">
    <property type="entry name" value="PEP-util_enz_mobile_dom"/>
</dbReference>
<dbReference type="GO" id="GO:0009401">
    <property type="term" value="P:phosphoenolpyruvate-dependent sugar phosphotransferase system"/>
    <property type="evidence" value="ECO:0007669"/>
    <property type="project" value="UniProtKB-KW"/>
</dbReference>
<evidence type="ECO:0000256" key="4">
    <source>
        <dbReference type="ARBA" id="ARBA00004496"/>
    </source>
</evidence>
<dbReference type="AlphaFoldDB" id="A0A8T4GGA8"/>
<evidence type="ECO:0000256" key="13">
    <source>
        <dbReference type="ARBA" id="ARBA00022723"/>
    </source>
</evidence>
<dbReference type="PROSITE" id="PS00742">
    <property type="entry name" value="PEP_ENZYMES_2"/>
    <property type="match status" value="1"/>
</dbReference>
<dbReference type="InterPro" id="IPR018274">
    <property type="entry name" value="PEP_util_AS"/>
</dbReference>
<evidence type="ECO:0000259" key="23">
    <source>
        <dbReference type="Pfam" id="PF05524"/>
    </source>
</evidence>
<dbReference type="SUPFAM" id="SSF47831">
    <property type="entry name" value="Enzyme I of the PEP:sugar phosphotransferase system HPr-binding (sub)domain"/>
    <property type="match status" value="1"/>
</dbReference>
<feature type="binding site" evidence="18">
    <location>
        <position position="460"/>
    </location>
    <ligand>
        <name>phosphoenolpyruvate</name>
        <dbReference type="ChEBI" id="CHEBI:58702"/>
    </ligand>
</feature>
<comment type="catalytic activity">
    <reaction evidence="1">
        <text>L-histidyl-[protein] + phosphoenolpyruvate = N(pros)-phospho-L-histidyl-[protein] + pyruvate</text>
        <dbReference type="Rhea" id="RHEA:23880"/>
        <dbReference type="Rhea" id="RHEA-COMP:9745"/>
        <dbReference type="Rhea" id="RHEA-COMP:9746"/>
        <dbReference type="ChEBI" id="CHEBI:15361"/>
        <dbReference type="ChEBI" id="CHEBI:29979"/>
        <dbReference type="ChEBI" id="CHEBI:58702"/>
        <dbReference type="ChEBI" id="CHEBI:64837"/>
        <dbReference type="EC" id="2.7.3.9"/>
    </reaction>
</comment>
<comment type="subcellular location">
    <subcellularLocation>
        <location evidence="4">Cytoplasm</location>
    </subcellularLocation>
</comment>
<feature type="region of interest" description="Disordered" evidence="20">
    <location>
        <begin position="24"/>
        <end position="45"/>
    </location>
</feature>
<dbReference type="Proteomes" id="UP000823588">
    <property type="component" value="Unassembled WGS sequence"/>
</dbReference>
<dbReference type="Gene3D" id="3.50.30.10">
    <property type="entry name" value="Phosphohistidine domain"/>
    <property type="match status" value="1"/>
</dbReference>
<evidence type="ECO:0000256" key="14">
    <source>
        <dbReference type="ARBA" id="ARBA00022777"/>
    </source>
</evidence>
<dbReference type="PROSITE" id="PS00370">
    <property type="entry name" value="PEP_ENZYMES_PHOS_SITE"/>
    <property type="match status" value="1"/>
</dbReference>
<comment type="caution">
    <text evidence="24">The sequence shown here is derived from an EMBL/GenBank/DDBJ whole genome shotgun (WGS) entry which is preliminary data.</text>
</comment>
<dbReference type="EMBL" id="JAGGKQ010000005">
    <property type="protein sequence ID" value="MBP1922095.1"/>
    <property type="molecule type" value="Genomic_DNA"/>
</dbReference>
<evidence type="ECO:0000313" key="25">
    <source>
        <dbReference type="Proteomes" id="UP000823588"/>
    </source>
</evidence>
<evidence type="ECO:0000259" key="22">
    <source>
        <dbReference type="Pfam" id="PF02896"/>
    </source>
</evidence>
<feature type="binding site" evidence="18">
    <location>
        <begin position="449"/>
        <end position="450"/>
    </location>
    <ligand>
        <name>phosphoenolpyruvate</name>
        <dbReference type="ChEBI" id="CHEBI:58702"/>
    </ligand>
</feature>
<evidence type="ECO:0000256" key="8">
    <source>
        <dbReference type="ARBA" id="ARBA00022448"/>
    </source>
</evidence>
<feature type="compositionally biased region" description="Acidic residues" evidence="20">
    <location>
        <begin position="24"/>
        <end position="37"/>
    </location>
</feature>
<dbReference type="InterPro" id="IPR036618">
    <property type="entry name" value="PtsI_HPr-bd_sf"/>
</dbReference>
<comment type="similarity">
    <text evidence="5">Belongs to the PEP-utilizing enzyme family.</text>
</comment>
<evidence type="ECO:0000256" key="18">
    <source>
        <dbReference type="PIRSR" id="PIRSR000732-2"/>
    </source>
</evidence>
<dbReference type="InterPro" id="IPR036637">
    <property type="entry name" value="Phosphohistidine_dom_sf"/>
</dbReference>
<dbReference type="NCBIfam" id="TIGR01417">
    <property type="entry name" value="PTS_I_fam"/>
    <property type="match status" value="1"/>
</dbReference>
<dbReference type="PANTHER" id="PTHR46244">
    <property type="entry name" value="PHOSPHOENOLPYRUVATE-PROTEIN PHOSPHOTRANSFERASE"/>
    <property type="match status" value="1"/>
</dbReference>
<keyword evidence="15 19" id="KW-0460">Magnesium</keyword>
<evidence type="ECO:0000256" key="10">
    <source>
        <dbReference type="ARBA" id="ARBA00022597"/>
    </source>
</evidence>
<feature type="domain" description="PEP-utilising enzyme C-terminal" evidence="22">
    <location>
        <begin position="246"/>
        <end position="536"/>
    </location>
</feature>
<evidence type="ECO:0000256" key="5">
    <source>
        <dbReference type="ARBA" id="ARBA00007837"/>
    </source>
</evidence>
<evidence type="ECO:0000256" key="9">
    <source>
        <dbReference type="ARBA" id="ARBA00022490"/>
    </source>
</evidence>
<dbReference type="InterPro" id="IPR050499">
    <property type="entry name" value="PEP-utilizing_PTS_enzyme"/>
</dbReference>
<reference evidence="24" key="1">
    <citation type="submission" date="2021-03" db="EMBL/GenBank/DDBJ databases">
        <title>Genomic Encyclopedia of Type Strains, Phase IV (KMG-IV): sequencing the most valuable type-strain genomes for metagenomic binning, comparative biology and taxonomic classification.</title>
        <authorList>
            <person name="Goeker M."/>
        </authorList>
    </citation>
    <scope>NUCLEOTIDE SEQUENCE</scope>
    <source>
        <strain evidence="24">DSM 23564</strain>
    </source>
</reference>
<dbReference type="InterPro" id="IPR006318">
    <property type="entry name" value="PTS_EI-like"/>
</dbReference>
<dbReference type="GO" id="GO:0005737">
    <property type="term" value="C:cytoplasm"/>
    <property type="evidence" value="ECO:0007669"/>
    <property type="project" value="UniProtKB-SubCell"/>
</dbReference>
<evidence type="ECO:0000256" key="3">
    <source>
        <dbReference type="ARBA" id="ARBA00002728"/>
    </source>
</evidence>
<evidence type="ECO:0000256" key="1">
    <source>
        <dbReference type="ARBA" id="ARBA00000683"/>
    </source>
</evidence>
<dbReference type="InterPro" id="IPR015813">
    <property type="entry name" value="Pyrv/PenolPyrv_kinase-like_dom"/>
</dbReference>
<dbReference type="InterPro" id="IPR023151">
    <property type="entry name" value="PEP_util_CS"/>
</dbReference>
<evidence type="ECO:0000256" key="15">
    <source>
        <dbReference type="ARBA" id="ARBA00022842"/>
    </source>
</evidence>
<keyword evidence="10" id="KW-0762">Sugar transport</keyword>
<evidence type="ECO:0000259" key="21">
    <source>
        <dbReference type="Pfam" id="PF00391"/>
    </source>
</evidence>
<dbReference type="PRINTS" id="PR01736">
    <property type="entry name" value="PHPHTRNFRASE"/>
</dbReference>
<dbReference type="InterPro" id="IPR024692">
    <property type="entry name" value="PTS_EI"/>
</dbReference>
<sequence>MRTLAGVGSTPLTGIGTARWYDSAEDLSLPDEPDPEAVDPAAERERFADARTTAREAIRLARDRAADRVGEEEATVFDAHEAFLDDPGLIDDIEAAIDEGTPAERAVDDRFGDAIVQFEGMEGRMAERADDLRDVRDRLLRVLLDVDTVDLSTLPPGTVLLAERLTPSDTASLDPDAVAGIATATGGRTSHAAIIARSLSIPAVVGVGDALRAVSDGETVLVDGEAGELVVDPDETRRAAIDDEETEVVRDRVTTADGRAVEVAANVGSEPELAPASDRGADGIGLFRTEFLFLDRESQPDEDEQYEAVTAALERFPDDRVVVRTLDVGGDKDVPYLDLPTETNPFLGRRGIRLSLGEHADLFETQLRALLRAAASDVGGDLAVMFPMVTRIKEVTDAVATVESVATDLEAEGVDHAIPELGAMIETPAAASMADALGDRLDFLSIGTNDLTQYVMAVDRENDALSEYHDPLHPAVLRTIHRTTTAAADADAWVGMCGEMAGDPALTELLVGLGLDELSMSAVTVPAVKKRVREVDVNEARELADAALACETRAEVRELLEE</sequence>
<keyword evidence="12" id="KW-0598">Phosphotransferase system</keyword>
<feature type="binding site" evidence="19">
    <location>
        <position position="450"/>
    </location>
    <ligand>
        <name>Mg(2+)</name>
        <dbReference type="ChEBI" id="CHEBI:18420"/>
    </ligand>
</feature>
<dbReference type="SUPFAM" id="SSF52009">
    <property type="entry name" value="Phosphohistidine domain"/>
    <property type="match status" value="1"/>
</dbReference>
<dbReference type="GO" id="GO:0008965">
    <property type="term" value="F:phosphoenolpyruvate-protein phosphotransferase activity"/>
    <property type="evidence" value="ECO:0007669"/>
    <property type="project" value="UniProtKB-EC"/>
</dbReference>
<keyword evidence="13 19" id="KW-0479">Metal-binding</keyword>
<keyword evidence="14" id="KW-0418">Kinase</keyword>
<evidence type="ECO:0000256" key="19">
    <source>
        <dbReference type="PIRSR" id="PIRSR000732-3"/>
    </source>
</evidence>
<feature type="binding site" evidence="18">
    <location>
        <position position="288"/>
    </location>
    <ligand>
        <name>phosphoenolpyruvate</name>
        <dbReference type="ChEBI" id="CHEBI:58702"/>
    </ligand>
</feature>
<comment type="function">
    <text evidence="3">General (non sugar-specific) component of the phosphoenolpyruvate-dependent sugar phosphotransferase system (sugar PTS). This major carbohydrate active-transport system catalyzes the phosphorylation of incoming sugar substrates concomitantly with their translocation across the cell membrane. Enzyme I transfers the phosphoryl group from phosphoenolpyruvate (PEP) to the phosphoryl carrier protein (HPr).</text>
</comment>
<evidence type="ECO:0000256" key="6">
    <source>
        <dbReference type="ARBA" id="ARBA00012232"/>
    </source>
</evidence>
<feature type="active site" description="Tele-phosphohistidine intermediate" evidence="17">
    <location>
        <position position="191"/>
    </location>
</feature>
<dbReference type="GO" id="GO:0046872">
    <property type="term" value="F:metal ion binding"/>
    <property type="evidence" value="ECO:0007669"/>
    <property type="project" value="UniProtKB-KW"/>
</dbReference>
<dbReference type="Pfam" id="PF00391">
    <property type="entry name" value="PEP-utilizers"/>
    <property type="match status" value="1"/>
</dbReference>
<feature type="domain" description="PEP-utilising enzyme mobile" evidence="21">
    <location>
        <begin position="154"/>
        <end position="227"/>
    </location>
</feature>
<evidence type="ECO:0000256" key="20">
    <source>
        <dbReference type="SAM" id="MobiDB-lite"/>
    </source>
</evidence>
<evidence type="ECO:0000256" key="2">
    <source>
        <dbReference type="ARBA" id="ARBA00001946"/>
    </source>
</evidence>
<dbReference type="Pfam" id="PF05524">
    <property type="entry name" value="PEP-utilisers_N"/>
    <property type="match status" value="1"/>
</dbReference>
<dbReference type="InterPro" id="IPR008731">
    <property type="entry name" value="PTS_EIN"/>
</dbReference>
<evidence type="ECO:0000256" key="17">
    <source>
        <dbReference type="PIRSR" id="PIRSR000732-1"/>
    </source>
</evidence>
<organism evidence="24 25">
    <name type="scientific">Halorubrum alkaliphilum</name>
    <dbReference type="NCBI Taxonomy" id="261290"/>
    <lineage>
        <taxon>Archaea</taxon>
        <taxon>Methanobacteriati</taxon>
        <taxon>Methanobacteriota</taxon>
        <taxon>Stenosarchaea group</taxon>
        <taxon>Halobacteria</taxon>
        <taxon>Halobacteriales</taxon>
        <taxon>Haloferacaceae</taxon>
        <taxon>Halorubrum</taxon>
    </lineage>
</organism>
<keyword evidence="25" id="KW-1185">Reference proteome</keyword>
<feature type="binding site" evidence="18">
    <location>
        <position position="324"/>
    </location>
    <ligand>
        <name>phosphoenolpyruvate</name>
        <dbReference type="ChEBI" id="CHEBI:58702"/>
    </ligand>
</feature>
<accession>A0A8T4GGA8</accession>
<dbReference type="EC" id="2.7.3.9" evidence="6"/>
<proteinExistence type="inferred from homology"/>
<comment type="cofactor">
    <cofactor evidence="2 19">
        <name>Mg(2+)</name>
        <dbReference type="ChEBI" id="CHEBI:18420"/>
    </cofactor>
</comment>
<feature type="binding site" evidence="19">
    <location>
        <position position="426"/>
    </location>
    <ligand>
        <name>Mg(2+)</name>
        <dbReference type="ChEBI" id="CHEBI:18420"/>
    </ligand>
</feature>
<feature type="active site" description="Proton donor" evidence="17">
    <location>
        <position position="497"/>
    </location>
</feature>